<organism evidence="2 3">
    <name type="scientific">Autumnicola psychrophila</name>
    <dbReference type="NCBI Taxonomy" id="3075592"/>
    <lineage>
        <taxon>Bacteria</taxon>
        <taxon>Pseudomonadati</taxon>
        <taxon>Bacteroidota</taxon>
        <taxon>Flavobacteriia</taxon>
        <taxon>Flavobacteriales</taxon>
        <taxon>Flavobacteriaceae</taxon>
        <taxon>Autumnicola</taxon>
    </lineage>
</organism>
<gene>
    <name evidence="2" type="ORF">RM541_04380</name>
</gene>
<protein>
    <submittedName>
        <fullName evidence="2">Uncharacterized protein</fullName>
    </submittedName>
</protein>
<comment type="caution">
    <text evidence="2">The sequence shown here is derived from an EMBL/GenBank/DDBJ whole genome shotgun (WGS) entry which is preliminary data.</text>
</comment>
<keyword evidence="1" id="KW-0472">Membrane</keyword>
<name>A0ABU3DPE3_9FLAO</name>
<keyword evidence="1" id="KW-0812">Transmembrane</keyword>
<sequence length="153" mass="18070">MEEVTWLDVIKIMIPVLAVILAGIFALFNLRHSIQLQAKNKWKEDFRNHMAEYIESYIKLTYLTIEWKELFANKKSTDEIRSKIQAVTSELISRFSKVELMLDEDENSKELLKLVFEYDMELSRLQKGETIELDLEAAIRRISQTAKKIYHSK</sequence>
<keyword evidence="1" id="KW-1133">Transmembrane helix</keyword>
<reference evidence="2 3" key="1">
    <citation type="submission" date="2023-09" db="EMBL/GenBank/DDBJ databases">
        <authorList>
            <person name="Rey-Velasco X."/>
        </authorList>
    </citation>
    <scope>NUCLEOTIDE SEQUENCE [LARGE SCALE GENOMIC DNA]</scope>
    <source>
        <strain evidence="2 3">F225</strain>
    </source>
</reference>
<feature type="transmembrane region" description="Helical" evidence="1">
    <location>
        <begin position="12"/>
        <end position="30"/>
    </location>
</feature>
<evidence type="ECO:0000256" key="1">
    <source>
        <dbReference type="SAM" id="Phobius"/>
    </source>
</evidence>
<accession>A0ABU3DPE3</accession>
<keyword evidence="3" id="KW-1185">Reference proteome</keyword>
<dbReference type="RefSeq" id="WP_311499005.1">
    <property type="nucleotide sequence ID" value="NZ_JAVRHN010000003.1"/>
</dbReference>
<dbReference type="Proteomes" id="UP001253848">
    <property type="component" value="Unassembled WGS sequence"/>
</dbReference>
<evidence type="ECO:0000313" key="3">
    <source>
        <dbReference type="Proteomes" id="UP001253848"/>
    </source>
</evidence>
<proteinExistence type="predicted"/>
<evidence type="ECO:0000313" key="2">
    <source>
        <dbReference type="EMBL" id="MDT0685585.1"/>
    </source>
</evidence>
<dbReference type="EMBL" id="JAVRHN010000003">
    <property type="protein sequence ID" value="MDT0685585.1"/>
    <property type="molecule type" value="Genomic_DNA"/>
</dbReference>